<dbReference type="EMBL" id="JAGDFM010000223">
    <property type="protein sequence ID" value="KAG7382008.1"/>
    <property type="molecule type" value="Genomic_DNA"/>
</dbReference>
<dbReference type="InterPro" id="IPR046985">
    <property type="entry name" value="IP5"/>
</dbReference>
<comment type="caution">
    <text evidence="2">The sequence shown here is derived from an EMBL/GenBank/DDBJ whole genome shotgun (WGS) entry which is preliminary data.</text>
</comment>
<evidence type="ECO:0000259" key="1">
    <source>
        <dbReference type="SMART" id="SM00128"/>
    </source>
</evidence>
<evidence type="ECO:0000313" key="3">
    <source>
        <dbReference type="Proteomes" id="UP000694044"/>
    </source>
</evidence>
<accession>A0A8T1VP64</accession>
<dbReference type="Pfam" id="PF22669">
    <property type="entry name" value="Exo_endo_phos2"/>
    <property type="match status" value="1"/>
</dbReference>
<sequence length="680" mass="75605">MPSLLGLRLGRYDPAASKPSKGWCNDIPYDDSEAEAEWEEYIRRQGSSIHSNQFDGFDDNESISSLSIEEASEEAIEDEIERSQHEEFLDSSSPRHKLVAARACRFLALPVRVSKEEIVPVSTLTNNVDEDAADNNAEAEESAAEDEIAAKYLTPEQLAEDEDDDFDDDGVFALTPETCPGLPPSPRPSPPKTPLRIFVATWNMAAEDPFAHRRRGQYIGDDLAADALRELLPLGYDMYVIGTQEKVTKHLHAAVLARLQQQTTRSVGNPGGHPYQRLVWTAKRRKCLRSRSRRRGGECQHLRHNLGTYESSEFGSSVGLTSFYGSELACSMCSPNATSINSRHASFSCGDDVPLALRSAPQADAVGGGVGCCWWNKEREEKEIRGHGDHALIRRKSTGLSVYYASHLHGRIEAVAAGSHKFSGSKGGIAVTVRVEGDPQTLTFVNCHLEANRLERRRRQLGKLARELPRSLARTKDTAAAAVATDATLATCSDHVIWMGDFNYRIKSLEGNEVLCLLSAGRLQELHDQYDSMADDLKLVPGLQAFREPAKWPTFYPTYKKVACRARLPLSGSTTGTGRDTRWAQHVYQTSFREPFYKGGRVRERVPGWCDRILHCSRPETPWEDCLKVEQAACSDASRGASSFSPEALRDNYRALNDELRGSDHSPVSCSFLWSVQRSR</sequence>
<evidence type="ECO:0000313" key="2">
    <source>
        <dbReference type="EMBL" id="KAG7382008.1"/>
    </source>
</evidence>
<feature type="domain" description="Inositol polyphosphate-related phosphatase" evidence="1">
    <location>
        <begin position="193"/>
        <end position="680"/>
    </location>
</feature>
<gene>
    <name evidence="2" type="ORF">PHYPSEUDO_005369</name>
</gene>
<dbReference type="PANTHER" id="PTHR11200:SF297">
    <property type="entry name" value="INOSITOL POLYPHOSPHATE-RELATED PHOSPHATASE DOMAIN-CONTAINING PROTEIN"/>
    <property type="match status" value="1"/>
</dbReference>
<reference evidence="2" key="1">
    <citation type="submission" date="2021-02" db="EMBL/GenBank/DDBJ databases">
        <authorList>
            <person name="Palmer J.M."/>
        </authorList>
    </citation>
    <scope>NUCLEOTIDE SEQUENCE</scope>
    <source>
        <strain evidence="2">SCRP734</strain>
    </source>
</reference>
<name>A0A8T1VP64_9STRA</name>
<organism evidence="2 3">
    <name type="scientific">Phytophthora pseudosyringae</name>
    <dbReference type="NCBI Taxonomy" id="221518"/>
    <lineage>
        <taxon>Eukaryota</taxon>
        <taxon>Sar</taxon>
        <taxon>Stramenopiles</taxon>
        <taxon>Oomycota</taxon>
        <taxon>Peronosporomycetes</taxon>
        <taxon>Peronosporales</taxon>
        <taxon>Peronosporaceae</taxon>
        <taxon>Phytophthora</taxon>
    </lineage>
</organism>
<dbReference type="GO" id="GO:0046856">
    <property type="term" value="P:phosphatidylinositol dephosphorylation"/>
    <property type="evidence" value="ECO:0007669"/>
    <property type="project" value="InterPro"/>
</dbReference>
<dbReference type="Proteomes" id="UP000694044">
    <property type="component" value="Unassembled WGS sequence"/>
</dbReference>
<dbReference type="GO" id="GO:0004439">
    <property type="term" value="F:phosphatidylinositol-4,5-bisphosphate 5-phosphatase activity"/>
    <property type="evidence" value="ECO:0007669"/>
    <property type="project" value="TreeGrafter"/>
</dbReference>
<dbReference type="SMART" id="SM00128">
    <property type="entry name" value="IPPc"/>
    <property type="match status" value="1"/>
</dbReference>
<dbReference type="OrthoDB" id="7862313at2759"/>
<dbReference type="PANTHER" id="PTHR11200">
    <property type="entry name" value="INOSITOL 5-PHOSPHATASE"/>
    <property type="match status" value="1"/>
</dbReference>
<dbReference type="AlphaFoldDB" id="A0A8T1VP64"/>
<proteinExistence type="predicted"/>
<dbReference type="InterPro" id="IPR000300">
    <property type="entry name" value="IPPc"/>
</dbReference>
<keyword evidence="3" id="KW-1185">Reference proteome</keyword>
<protein>
    <recommendedName>
        <fullName evidence="1">Inositol polyphosphate-related phosphatase domain-containing protein</fullName>
    </recommendedName>
</protein>